<gene>
    <name evidence="12" type="ORF">BSF38_04190</name>
</gene>
<evidence type="ECO:0000256" key="4">
    <source>
        <dbReference type="ARBA" id="ARBA00022475"/>
    </source>
</evidence>
<dbReference type="GO" id="GO:0015450">
    <property type="term" value="F:protein-transporting ATPase activity"/>
    <property type="evidence" value="ECO:0007669"/>
    <property type="project" value="UniProtKB-UniRule"/>
</dbReference>
<evidence type="ECO:0000256" key="9">
    <source>
        <dbReference type="ARBA" id="ARBA00023136"/>
    </source>
</evidence>
<dbReference type="GO" id="GO:0043952">
    <property type="term" value="P:protein transport by the Sec complex"/>
    <property type="evidence" value="ECO:0007669"/>
    <property type="project" value="TreeGrafter"/>
</dbReference>
<feature type="compositionally biased region" description="Low complexity" evidence="11">
    <location>
        <begin position="119"/>
        <end position="128"/>
    </location>
</feature>
<dbReference type="STRING" id="1387353.BSF38_04190"/>
<evidence type="ECO:0000313" key="13">
    <source>
        <dbReference type="Proteomes" id="UP000186309"/>
    </source>
</evidence>
<keyword evidence="8 10" id="KW-0811">Translocation</keyword>
<dbReference type="PRINTS" id="PR01651">
    <property type="entry name" value="SECGEXPORT"/>
</dbReference>
<keyword evidence="4 10" id="KW-1003">Cell membrane</keyword>
<comment type="function">
    <text evidence="10">Involved in protein export. Participates in an early event of protein translocation.</text>
</comment>
<dbReference type="GO" id="GO:0005886">
    <property type="term" value="C:plasma membrane"/>
    <property type="evidence" value="ECO:0007669"/>
    <property type="project" value="UniProtKB-SubCell"/>
</dbReference>
<dbReference type="PANTHER" id="PTHR34182:SF1">
    <property type="entry name" value="PROTEIN-EXPORT MEMBRANE PROTEIN SECG"/>
    <property type="match status" value="1"/>
</dbReference>
<keyword evidence="6 10" id="KW-0653">Protein transport</keyword>
<evidence type="ECO:0000256" key="2">
    <source>
        <dbReference type="ARBA" id="ARBA00008445"/>
    </source>
</evidence>
<dbReference type="Proteomes" id="UP000186309">
    <property type="component" value="Chromosome"/>
</dbReference>
<evidence type="ECO:0000256" key="1">
    <source>
        <dbReference type="ARBA" id="ARBA00004651"/>
    </source>
</evidence>
<keyword evidence="3 10" id="KW-0813">Transport</keyword>
<evidence type="ECO:0000256" key="11">
    <source>
        <dbReference type="SAM" id="MobiDB-lite"/>
    </source>
</evidence>
<keyword evidence="13" id="KW-1185">Reference proteome</keyword>
<evidence type="ECO:0000256" key="5">
    <source>
        <dbReference type="ARBA" id="ARBA00022692"/>
    </source>
</evidence>
<accession>A0A1U7CUL1</accession>
<sequence>MVVLTALLNTLLVLLSLFMICLVLIQRGKGGGLAGAFGGAGGSSAFGTKAGDTFTRITVVTASIWILLSMLLVILTSQQTSSVFDAEPPTSLTKDLGSSKSKAADAAIPGAADAKAPVIETAPKSAAPADDKAPALPNTSTFPLTPGNAPPTAPAPK</sequence>
<comment type="similarity">
    <text evidence="2 10">Belongs to the SecG family.</text>
</comment>
<dbReference type="PANTHER" id="PTHR34182">
    <property type="entry name" value="PROTEIN-EXPORT MEMBRANE PROTEIN SECG"/>
    <property type="match status" value="1"/>
</dbReference>
<feature type="compositionally biased region" description="Pro residues" evidence="11">
    <location>
        <begin position="148"/>
        <end position="157"/>
    </location>
</feature>
<reference evidence="13" key="1">
    <citation type="submission" date="2016-12" db="EMBL/GenBank/DDBJ databases">
        <title>Comparative genomics of four Isosphaeraceae planctomycetes: a common pool of plasmids and glycoside hydrolase genes.</title>
        <authorList>
            <person name="Ivanova A."/>
        </authorList>
    </citation>
    <scope>NUCLEOTIDE SEQUENCE [LARGE SCALE GENOMIC DNA]</scope>
    <source>
        <strain evidence="13">PX4</strain>
    </source>
</reference>
<dbReference type="Pfam" id="PF03840">
    <property type="entry name" value="SecG"/>
    <property type="match status" value="1"/>
</dbReference>
<keyword evidence="9 10" id="KW-0472">Membrane</keyword>
<evidence type="ECO:0000256" key="7">
    <source>
        <dbReference type="ARBA" id="ARBA00022989"/>
    </source>
</evidence>
<keyword evidence="5 10" id="KW-0812">Transmembrane</keyword>
<dbReference type="NCBIfam" id="TIGR00810">
    <property type="entry name" value="secG"/>
    <property type="match status" value="1"/>
</dbReference>
<dbReference type="GO" id="GO:0065002">
    <property type="term" value="P:intracellular protein transmembrane transport"/>
    <property type="evidence" value="ECO:0007669"/>
    <property type="project" value="TreeGrafter"/>
</dbReference>
<protein>
    <recommendedName>
        <fullName evidence="10">Protein-export membrane protein SecG</fullName>
    </recommendedName>
</protein>
<dbReference type="RefSeq" id="WP_076348890.1">
    <property type="nucleotide sequence ID" value="NZ_CP019082.1"/>
</dbReference>
<dbReference type="GO" id="GO:0009306">
    <property type="term" value="P:protein secretion"/>
    <property type="evidence" value="ECO:0007669"/>
    <property type="project" value="UniProtKB-UniRule"/>
</dbReference>
<comment type="subcellular location">
    <subcellularLocation>
        <location evidence="1 10">Cell membrane</location>
        <topology evidence="1 10">Multi-pass membrane protein</topology>
    </subcellularLocation>
</comment>
<proteinExistence type="inferred from homology"/>
<keyword evidence="7 10" id="KW-1133">Transmembrane helix</keyword>
<evidence type="ECO:0000256" key="3">
    <source>
        <dbReference type="ARBA" id="ARBA00022448"/>
    </source>
</evidence>
<name>A0A1U7CUL1_9BACT</name>
<organism evidence="12 13">
    <name type="scientific">Paludisphaera borealis</name>
    <dbReference type="NCBI Taxonomy" id="1387353"/>
    <lineage>
        <taxon>Bacteria</taxon>
        <taxon>Pseudomonadati</taxon>
        <taxon>Planctomycetota</taxon>
        <taxon>Planctomycetia</taxon>
        <taxon>Isosphaerales</taxon>
        <taxon>Isosphaeraceae</taxon>
        <taxon>Paludisphaera</taxon>
    </lineage>
</organism>
<feature type="transmembrane region" description="Helical" evidence="10">
    <location>
        <begin position="57"/>
        <end position="75"/>
    </location>
</feature>
<dbReference type="AlphaFoldDB" id="A0A1U7CUL1"/>
<dbReference type="EMBL" id="CP019082">
    <property type="protein sequence ID" value="APW62640.1"/>
    <property type="molecule type" value="Genomic_DNA"/>
</dbReference>
<dbReference type="KEGG" id="pbor:BSF38_04190"/>
<feature type="transmembrane region" description="Helical" evidence="10">
    <location>
        <begin position="6"/>
        <end position="25"/>
    </location>
</feature>
<evidence type="ECO:0000313" key="12">
    <source>
        <dbReference type="EMBL" id="APW62640.1"/>
    </source>
</evidence>
<feature type="region of interest" description="Disordered" evidence="11">
    <location>
        <begin position="119"/>
        <end position="157"/>
    </location>
</feature>
<dbReference type="InterPro" id="IPR004692">
    <property type="entry name" value="SecG"/>
</dbReference>
<evidence type="ECO:0000256" key="8">
    <source>
        <dbReference type="ARBA" id="ARBA00023010"/>
    </source>
</evidence>
<evidence type="ECO:0000256" key="10">
    <source>
        <dbReference type="RuleBase" id="RU365087"/>
    </source>
</evidence>
<evidence type="ECO:0000256" key="6">
    <source>
        <dbReference type="ARBA" id="ARBA00022927"/>
    </source>
</evidence>